<comment type="caution">
    <text evidence="1">The sequence shown here is derived from an EMBL/GenBank/DDBJ whole genome shotgun (WGS) entry which is preliminary data.</text>
</comment>
<accession>A0AAN5AJ55</accession>
<keyword evidence="2" id="KW-1185">Reference proteome</keyword>
<dbReference type="Proteomes" id="UP001310022">
    <property type="component" value="Unassembled WGS sequence"/>
</dbReference>
<organism evidence="1 2">
    <name type="scientific">Persicobacter diffluens</name>
    <dbReference type="NCBI Taxonomy" id="981"/>
    <lineage>
        <taxon>Bacteria</taxon>
        <taxon>Pseudomonadati</taxon>
        <taxon>Bacteroidota</taxon>
        <taxon>Cytophagia</taxon>
        <taxon>Cytophagales</taxon>
        <taxon>Persicobacteraceae</taxon>
        <taxon>Persicobacter</taxon>
    </lineage>
</organism>
<dbReference type="SUPFAM" id="SSF82171">
    <property type="entry name" value="DPP6 N-terminal domain-like"/>
    <property type="match status" value="1"/>
</dbReference>
<dbReference type="PANTHER" id="PTHR36842:SF1">
    <property type="entry name" value="PROTEIN TOLB"/>
    <property type="match status" value="1"/>
</dbReference>
<dbReference type="PANTHER" id="PTHR36842">
    <property type="entry name" value="PROTEIN TOLB HOMOLOG"/>
    <property type="match status" value="1"/>
</dbReference>
<dbReference type="Gene3D" id="2.120.10.30">
    <property type="entry name" value="TolB, C-terminal domain"/>
    <property type="match status" value="1"/>
</dbReference>
<evidence type="ECO:0000313" key="1">
    <source>
        <dbReference type="EMBL" id="GJM61240.1"/>
    </source>
</evidence>
<dbReference type="EMBL" id="BQKE01000001">
    <property type="protein sequence ID" value="GJM61240.1"/>
    <property type="molecule type" value="Genomic_DNA"/>
</dbReference>
<dbReference type="AlphaFoldDB" id="A0AAN5AJ55"/>
<proteinExistence type="predicted"/>
<evidence type="ECO:0000313" key="2">
    <source>
        <dbReference type="Proteomes" id="UP001310022"/>
    </source>
</evidence>
<sequence length="970" mass="109642">MRFLVIFAIFCLSSDYLFGQGTLDTGPASLKWRSINVKSVKVIYPEGADSLAIRMSNTMDHVQEAVSFGLGITPKKLPLILQNQTMISNGFVSMGPRRTEFFTNSTQDYNFLGTIDWMDLLAVHEYRHVVQNELARTGTGSVIEALFGTLAARGAAGVMAHSWFWEGDAVAAETSLTRGGRGRYPQFDMVFRMNLLERGGFNYEKQIGTSFKDFVPNHYVTGYHMVTYVRRKTDDVKVWGSIINRTFNRPFIPFTFSSSIKKYSGSYVRFTYGEMLDDLKQQWEQQIASLDISGFQLVVDRPNKTYTNYSAPELLPNGDIIVVKSGLSHIDELVRVKPDGSQSLVKTLGRFNNPGFISVEQNKVVWAEFESDPRWPMRVYSVVKWMDLDEKKVHKVVRRSRYMAPSFSPDAERIAVVKSNENGTYGIAILNAFTGAELQYFSRAGEWNVLTPRWTADGNALVYVTTLEAGKEMVQLDLKTGNREILIGPTLENFGLPRPSGEFVLYNSPISGIDNIYALERSSGERFQLTSSRYGAFNGLLDSKSGNLIYNDFGKNGMNIALAAQGNPDHWKKMEEVKDSGIHYYAPLVQQENKEALLDHIQKEEHHSKNYHKGAHLFHPYLWGVTVDANTDMDEFLIGLTSTSDLSNFAFTGGYKYNLTEMTGKATAGISWQAWYPVLNLSADYGNRSVNETFRSGDELVSLPVKWTEANVSYSAGIPLNFTRNRFFHFVNARVGMDHTYITDYDSPTVDNSVQPFEQGNGYLNTLNSLVSWSYLFKQSKRDIYSRWGATAYMQWKTSVSGDYEGEIVGANARLYLPGIWRHHSLRVRGAYQYQYLKDLTTYSYSSTIGWARGAGYPTAENYALASFDYGFPLWYPDIHIGPLVNIQRVRLNLFSDIGYYKGVFVPVFNSGGELVDFRLDNGVDNQQLTYGLEMMFDFNGIRTLPLLSAGFRLAQEVDGDTTFSFLLAF</sequence>
<reference evidence="1 2" key="1">
    <citation type="submission" date="2021-12" db="EMBL/GenBank/DDBJ databases">
        <title>Genome sequencing of bacteria with rrn-lacking chromosome and rrn-plasmid.</title>
        <authorList>
            <person name="Anda M."/>
            <person name="Iwasaki W."/>
        </authorList>
    </citation>
    <scope>NUCLEOTIDE SEQUENCE [LARGE SCALE GENOMIC DNA]</scope>
    <source>
        <strain evidence="1 2">NBRC 15940</strain>
    </source>
</reference>
<gene>
    <name evidence="1" type="ORF">PEDI_17920</name>
</gene>
<protein>
    <submittedName>
        <fullName evidence="1">Uncharacterized protein</fullName>
    </submittedName>
</protein>
<name>A0AAN5AJ55_9BACT</name>
<dbReference type="InterPro" id="IPR011042">
    <property type="entry name" value="6-blade_b-propeller_TolB-like"/>
</dbReference>